<sequence length="223" mass="24708">MVKAERKPVQEIFDAINGYGKVLNVGCGGCVSVCLVGGQKEVNALNAELKVHLEKAGIRKRIDGYTVERQCNESFLKELDSKAPEYDCLVSMACGAGVQHMAQRFSKIPVHPVVNTVSIGIDKDLGMYEERCRACGHCVLGYTGGICPVTRCAKGLFNGPCGGTNGDNCEISNEIPCAWLDIYKRLKNQDRLGDILKVRPHMEWQNQSPRTIIQEPYERRYLA</sequence>
<dbReference type="OrthoDB" id="9803687at2"/>
<evidence type="ECO:0000313" key="2">
    <source>
        <dbReference type="EMBL" id="EMS81468.1"/>
    </source>
</evidence>
<protein>
    <submittedName>
        <fullName evidence="2">Methylene-tetrahydrofolate reductase family protein</fullName>
    </submittedName>
</protein>
<gene>
    <name evidence="2" type="ORF">Dpo_1c06090</name>
</gene>
<accession>S0G293</accession>
<dbReference type="AlphaFoldDB" id="S0G293"/>
<evidence type="ECO:0000313" key="3">
    <source>
        <dbReference type="Proteomes" id="UP000014216"/>
    </source>
</evidence>
<dbReference type="EMBL" id="APJX01000001">
    <property type="protein sequence ID" value="EMS81468.1"/>
    <property type="molecule type" value="Genomic_DNA"/>
</dbReference>
<name>S0G293_9BACT</name>
<keyword evidence="3" id="KW-1185">Reference proteome</keyword>
<feature type="domain" description="Methylene-tetrahydrofolate reductase C-terminal-like" evidence="1">
    <location>
        <begin position="112"/>
        <end position="205"/>
    </location>
</feature>
<proteinExistence type="predicted"/>
<organism evidence="2 3">
    <name type="scientific">Desulfotignum phosphitoxidans DSM 13687</name>
    <dbReference type="NCBI Taxonomy" id="1286635"/>
    <lineage>
        <taxon>Bacteria</taxon>
        <taxon>Pseudomonadati</taxon>
        <taxon>Thermodesulfobacteriota</taxon>
        <taxon>Desulfobacteria</taxon>
        <taxon>Desulfobacterales</taxon>
        <taxon>Desulfobacteraceae</taxon>
        <taxon>Desulfotignum</taxon>
    </lineage>
</organism>
<comment type="caution">
    <text evidence="2">The sequence shown here is derived from an EMBL/GenBank/DDBJ whole genome shotgun (WGS) entry which is preliminary data.</text>
</comment>
<reference evidence="2 3" key="1">
    <citation type="journal article" date="2013" name="Genome Announc.">
        <title>Draft Genome Sequence of Desulfotignum phosphitoxidans DSM 13687 Strain FiPS-3.</title>
        <authorList>
            <person name="Poehlein A."/>
            <person name="Daniel R."/>
            <person name="Simeonova D.D."/>
        </authorList>
    </citation>
    <scope>NUCLEOTIDE SEQUENCE [LARGE SCALE GENOMIC DNA]</scope>
    <source>
        <strain evidence="2 3">DSM 13687</strain>
    </source>
</reference>
<dbReference type="RefSeq" id="WP_006964207.1">
    <property type="nucleotide sequence ID" value="NZ_APJX01000001.1"/>
</dbReference>
<dbReference type="InterPro" id="IPR022026">
    <property type="entry name" value="DUF5981"/>
</dbReference>
<evidence type="ECO:0000259" key="1">
    <source>
        <dbReference type="Pfam" id="PF12225"/>
    </source>
</evidence>
<dbReference type="Proteomes" id="UP000014216">
    <property type="component" value="Unassembled WGS sequence"/>
</dbReference>
<dbReference type="Pfam" id="PF12225">
    <property type="entry name" value="DUF5981"/>
    <property type="match status" value="1"/>
</dbReference>
<dbReference type="PATRIC" id="fig|1286635.3.peg.634"/>